<evidence type="ECO:0000313" key="3">
    <source>
        <dbReference type="Proteomes" id="UP000640786"/>
    </source>
</evidence>
<reference evidence="2 3" key="1">
    <citation type="submission" date="2020-08" db="EMBL/GenBank/DDBJ databases">
        <title>A Genomic Blueprint of the Chicken Gut Microbiome.</title>
        <authorList>
            <person name="Gilroy R."/>
            <person name="Ravi A."/>
            <person name="Getino M."/>
            <person name="Pursley I."/>
            <person name="Horton D.L."/>
            <person name="Alikhan N.-F."/>
            <person name="Baker D."/>
            <person name="Gharbi K."/>
            <person name="Hall N."/>
            <person name="Watson M."/>
            <person name="Adriaenssens E.M."/>
            <person name="Foster-Nyarko E."/>
            <person name="Jarju S."/>
            <person name="Secka A."/>
            <person name="Antonio M."/>
            <person name="Oren A."/>
            <person name="Chaudhuri R."/>
            <person name="La Ragione R.M."/>
            <person name="Hildebrand F."/>
            <person name="Pallen M.J."/>
        </authorList>
    </citation>
    <scope>NUCLEOTIDE SEQUENCE [LARGE SCALE GENOMIC DNA]</scope>
    <source>
        <strain evidence="2 3">Sa2BUA9</strain>
    </source>
</reference>
<keyword evidence="1" id="KW-0732">Signal</keyword>
<gene>
    <name evidence="2" type="ORF">H9650_13250</name>
</gene>
<dbReference type="EMBL" id="JACSQO010000007">
    <property type="protein sequence ID" value="MBD7945086.1"/>
    <property type="molecule type" value="Genomic_DNA"/>
</dbReference>
<proteinExistence type="predicted"/>
<sequence length="48" mass="5056">MKIKKKLLSIVALLIVSLSFGAGASAQHVGEGDGPRPICTNNGHCYYP</sequence>
<evidence type="ECO:0000313" key="2">
    <source>
        <dbReference type="EMBL" id="MBD7945086.1"/>
    </source>
</evidence>
<comment type="caution">
    <text evidence="2">The sequence shown here is derived from an EMBL/GenBank/DDBJ whole genome shotgun (WGS) entry which is preliminary data.</text>
</comment>
<feature type="signal peptide" evidence="1">
    <location>
        <begin position="1"/>
        <end position="24"/>
    </location>
</feature>
<accession>A0ABR8RBC3</accession>
<dbReference type="Proteomes" id="UP000640786">
    <property type="component" value="Unassembled WGS sequence"/>
</dbReference>
<organism evidence="2 3">
    <name type="scientific">Psychrobacillus faecigallinarum</name>
    <dbReference type="NCBI Taxonomy" id="2762235"/>
    <lineage>
        <taxon>Bacteria</taxon>
        <taxon>Bacillati</taxon>
        <taxon>Bacillota</taxon>
        <taxon>Bacilli</taxon>
        <taxon>Bacillales</taxon>
        <taxon>Bacillaceae</taxon>
        <taxon>Psychrobacillus</taxon>
    </lineage>
</organism>
<name>A0ABR8RBC3_9BACI</name>
<evidence type="ECO:0000256" key="1">
    <source>
        <dbReference type="SAM" id="SignalP"/>
    </source>
</evidence>
<feature type="chain" id="PRO_5047288400" description="YHYH domain-containing protein" evidence="1">
    <location>
        <begin position="25"/>
        <end position="48"/>
    </location>
</feature>
<evidence type="ECO:0008006" key="4">
    <source>
        <dbReference type="Google" id="ProtNLM"/>
    </source>
</evidence>
<dbReference type="RefSeq" id="WP_154310979.1">
    <property type="nucleotide sequence ID" value="NZ_JACSQO010000007.1"/>
</dbReference>
<protein>
    <recommendedName>
        <fullName evidence="4">YHYH domain-containing protein</fullName>
    </recommendedName>
</protein>
<keyword evidence="3" id="KW-1185">Reference proteome</keyword>